<accession>A0A9X9LJA1</accession>
<sequence length="92" mass="9911">MPPLPPRHLLPPCHALSLCPSLSLWLLSPQVTPCRPQGLMLAGACTQSPTAAVLHIFMVWKGPWVLVLCRPASHTVALGRLQHVGGLLSPRI</sequence>
<evidence type="ECO:0000313" key="2">
    <source>
        <dbReference type="Proteomes" id="UP000269945"/>
    </source>
</evidence>
<dbReference type="EMBL" id="CYRY02004950">
    <property type="protein sequence ID" value="VCW69407.1"/>
    <property type="molecule type" value="Genomic_DNA"/>
</dbReference>
<name>A0A9X9LJA1_GULGU</name>
<comment type="caution">
    <text evidence="1">The sequence shown here is derived from an EMBL/GenBank/DDBJ whole genome shotgun (WGS) entry which is preliminary data.</text>
</comment>
<keyword evidence="2" id="KW-1185">Reference proteome</keyword>
<dbReference type="Proteomes" id="UP000269945">
    <property type="component" value="Unassembled WGS sequence"/>
</dbReference>
<gene>
    <name evidence="1" type="ORF">BN2614_LOCUS2</name>
</gene>
<reference evidence="1 2" key="1">
    <citation type="submission" date="2018-10" db="EMBL/GenBank/DDBJ databases">
        <authorList>
            <person name="Ekblom R."/>
            <person name="Jareborg N."/>
        </authorList>
    </citation>
    <scope>NUCLEOTIDE SEQUENCE [LARGE SCALE GENOMIC DNA]</scope>
    <source>
        <tissue evidence="1">Muscle</tissue>
    </source>
</reference>
<protein>
    <submittedName>
        <fullName evidence="1">Uncharacterized protein</fullName>
    </submittedName>
</protein>
<dbReference type="AlphaFoldDB" id="A0A9X9LJA1"/>
<proteinExistence type="predicted"/>
<evidence type="ECO:0000313" key="1">
    <source>
        <dbReference type="EMBL" id="VCW69407.1"/>
    </source>
</evidence>
<organism evidence="1 2">
    <name type="scientific">Gulo gulo</name>
    <name type="common">Wolverine</name>
    <name type="synonym">Gluton</name>
    <dbReference type="NCBI Taxonomy" id="48420"/>
    <lineage>
        <taxon>Eukaryota</taxon>
        <taxon>Metazoa</taxon>
        <taxon>Chordata</taxon>
        <taxon>Craniata</taxon>
        <taxon>Vertebrata</taxon>
        <taxon>Euteleostomi</taxon>
        <taxon>Mammalia</taxon>
        <taxon>Eutheria</taxon>
        <taxon>Laurasiatheria</taxon>
        <taxon>Carnivora</taxon>
        <taxon>Caniformia</taxon>
        <taxon>Musteloidea</taxon>
        <taxon>Mustelidae</taxon>
        <taxon>Guloninae</taxon>
        <taxon>Gulo</taxon>
    </lineage>
</organism>